<accession>A0A930XXL1</accession>
<dbReference type="SUPFAM" id="SSF89392">
    <property type="entry name" value="Prokaryotic lipoproteins and lipoprotein localization factors"/>
    <property type="match status" value="1"/>
</dbReference>
<sequence length="202" mass="20927">MRLAPLAAALLLAAAGARAELAAELAALLDAADAGSWDFVQQVTSPRGKVADSKGTLAYQRPDRFRLEYAAPAPLLVVGDGAAVWVYDAELAQAVLTPQAELREGRGLLDVLAGDGVAERFGLAAQEGGADGLRWLLLTPPEPAAAGFELAALGFDGEGRMVKTRIDDLLGNRIEAHFAANGAAVGPALFAFEPPDGVEIID</sequence>
<keyword evidence="7" id="KW-1185">Reference proteome</keyword>
<evidence type="ECO:0000256" key="4">
    <source>
        <dbReference type="ARBA" id="ARBA00022927"/>
    </source>
</evidence>
<keyword evidence="3 5" id="KW-0732">Signal</keyword>
<evidence type="ECO:0000256" key="5">
    <source>
        <dbReference type="SAM" id="SignalP"/>
    </source>
</evidence>
<evidence type="ECO:0000256" key="3">
    <source>
        <dbReference type="ARBA" id="ARBA00022729"/>
    </source>
</evidence>
<dbReference type="EMBL" id="JADHEI010000028">
    <property type="protein sequence ID" value="MBF2734933.1"/>
    <property type="molecule type" value="Genomic_DNA"/>
</dbReference>
<dbReference type="GO" id="GO:0044874">
    <property type="term" value="P:lipoprotein localization to outer membrane"/>
    <property type="evidence" value="ECO:0007669"/>
    <property type="project" value="TreeGrafter"/>
</dbReference>
<dbReference type="InterPro" id="IPR029046">
    <property type="entry name" value="LolA/LolB/LppX"/>
</dbReference>
<keyword evidence="2" id="KW-0813">Transport</keyword>
<dbReference type="PANTHER" id="PTHR35869:SF1">
    <property type="entry name" value="OUTER-MEMBRANE LIPOPROTEIN CARRIER PROTEIN"/>
    <property type="match status" value="1"/>
</dbReference>
<gene>
    <name evidence="6" type="ORF">ISN26_02415</name>
</gene>
<dbReference type="Pfam" id="PF03548">
    <property type="entry name" value="LolA"/>
    <property type="match status" value="1"/>
</dbReference>
<feature type="chain" id="PRO_5037681296" evidence="5">
    <location>
        <begin position="20"/>
        <end position="202"/>
    </location>
</feature>
<feature type="signal peptide" evidence="5">
    <location>
        <begin position="1"/>
        <end position="19"/>
    </location>
</feature>
<organism evidence="6 7">
    <name type="scientific">Candidatus Amphirhobacter heronislandensis</name>
    <dbReference type="NCBI Taxonomy" id="1732024"/>
    <lineage>
        <taxon>Bacteria</taxon>
        <taxon>Pseudomonadati</taxon>
        <taxon>Pseudomonadota</taxon>
        <taxon>Gammaproteobacteria</taxon>
        <taxon>Candidatus Tethybacterales</taxon>
        <taxon>Candidatus Tethybacteraceae</taxon>
        <taxon>Candidatus Amphirhobacter</taxon>
    </lineage>
</organism>
<dbReference type="GO" id="GO:0042953">
    <property type="term" value="P:lipoprotein transport"/>
    <property type="evidence" value="ECO:0007669"/>
    <property type="project" value="TreeGrafter"/>
</dbReference>
<evidence type="ECO:0000256" key="1">
    <source>
        <dbReference type="ARBA" id="ARBA00011245"/>
    </source>
</evidence>
<comment type="caution">
    <text evidence="6">The sequence shown here is derived from an EMBL/GenBank/DDBJ whole genome shotgun (WGS) entry which is preliminary data.</text>
</comment>
<dbReference type="GO" id="GO:0030288">
    <property type="term" value="C:outer membrane-bounded periplasmic space"/>
    <property type="evidence" value="ECO:0007669"/>
    <property type="project" value="TreeGrafter"/>
</dbReference>
<dbReference type="CDD" id="cd16325">
    <property type="entry name" value="LolA"/>
    <property type="match status" value="1"/>
</dbReference>
<name>A0A930XXL1_9GAMM</name>
<protein>
    <submittedName>
        <fullName evidence="6">Outer-membrane lipoprotein carrier protein LolA</fullName>
    </submittedName>
</protein>
<keyword evidence="4" id="KW-0653">Protein transport</keyword>
<dbReference type="PANTHER" id="PTHR35869">
    <property type="entry name" value="OUTER-MEMBRANE LIPOPROTEIN CARRIER PROTEIN"/>
    <property type="match status" value="1"/>
</dbReference>
<comment type="subunit">
    <text evidence="1">Monomer.</text>
</comment>
<proteinExistence type="predicted"/>
<dbReference type="Proteomes" id="UP000604381">
    <property type="component" value="Unassembled WGS sequence"/>
</dbReference>
<dbReference type="Gene3D" id="2.50.20.10">
    <property type="entry name" value="Lipoprotein localisation LolA/LolB/LppX"/>
    <property type="match status" value="1"/>
</dbReference>
<evidence type="ECO:0000256" key="2">
    <source>
        <dbReference type="ARBA" id="ARBA00022448"/>
    </source>
</evidence>
<dbReference type="AlphaFoldDB" id="A0A930XXL1"/>
<dbReference type="InterPro" id="IPR004564">
    <property type="entry name" value="OM_lipoprot_carrier_LolA-like"/>
</dbReference>
<keyword evidence="6" id="KW-0449">Lipoprotein</keyword>
<evidence type="ECO:0000313" key="7">
    <source>
        <dbReference type="Proteomes" id="UP000604381"/>
    </source>
</evidence>
<evidence type="ECO:0000313" key="6">
    <source>
        <dbReference type="EMBL" id="MBF2734933.1"/>
    </source>
</evidence>
<reference evidence="6" key="1">
    <citation type="submission" date="2020-10" db="EMBL/GenBank/DDBJ databases">
        <title>An improved Amphimedon queenslandica hologenome assembly reveals how three proteobacterial symbionts can extend the metabolic phenotypic of their marine sponge host.</title>
        <authorList>
            <person name="Degnan B."/>
            <person name="Degnan S."/>
            <person name="Xiang X."/>
        </authorList>
    </citation>
    <scope>NUCLEOTIDE SEQUENCE</scope>
    <source>
        <strain evidence="6">AqS2</strain>
    </source>
</reference>